<dbReference type="Proteomes" id="UP000519439">
    <property type="component" value="Unassembled WGS sequence"/>
</dbReference>
<comment type="caution">
    <text evidence="3">The sequence shown here is derived from an EMBL/GenBank/DDBJ whole genome shotgun (WGS) entry which is preliminary data.</text>
</comment>
<gene>
    <name evidence="3" type="ORF">GGR34_002599</name>
</gene>
<protein>
    <recommendedName>
        <fullName evidence="5">DUF3035 domain-containing protein</fullName>
    </recommendedName>
</protein>
<feature type="compositionally biased region" description="Low complexity" evidence="1">
    <location>
        <begin position="97"/>
        <end position="107"/>
    </location>
</feature>
<evidence type="ECO:0008006" key="5">
    <source>
        <dbReference type="Google" id="ProtNLM"/>
    </source>
</evidence>
<name>A0A7W6IG79_9HYPH</name>
<proteinExistence type="predicted"/>
<dbReference type="RefSeq" id="WP_154664212.1">
    <property type="nucleotide sequence ID" value="NZ_JACIDC010000008.1"/>
</dbReference>
<feature type="compositionally biased region" description="Low complexity" evidence="1">
    <location>
        <begin position="118"/>
        <end position="140"/>
    </location>
</feature>
<organism evidence="3 4">
    <name type="scientific">Microvirga flocculans</name>
    <dbReference type="NCBI Taxonomy" id="217168"/>
    <lineage>
        <taxon>Bacteria</taxon>
        <taxon>Pseudomonadati</taxon>
        <taxon>Pseudomonadota</taxon>
        <taxon>Alphaproteobacteria</taxon>
        <taxon>Hyphomicrobiales</taxon>
        <taxon>Methylobacteriaceae</taxon>
        <taxon>Microvirga</taxon>
    </lineage>
</organism>
<evidence type="ECO:0000256" key="2">
    <source>
        <dbReference type="SAM" id="SignalP"/>
    </source>
</evidence>
<evidence type="ECO:0000256" key="1">
    <source>
        <dbReference type="SAM" id="MobiDB-lite"/>
    </source>
</evidence>
<feature type="region of interest" description="Disordered" evidence="1">
    <location>
        <begin position="91"/>
        <end position="147"/>
    </location>
</feature>
<feature type="chain" id="PRO_5031228424" description="DUF3035 domain-containing protein" evidence="2">
    <location>
        <begin position="26"/>
        <end position="147"/>
    </location>
</feature>
<dbReference type="EMBL" id="JACIDC010000008">
    <property type="protein sequence ID" value="MBB4040940.1"/>
    <property type="molecule type" value="Genomic_DNA"/>
</dbReference>
<evidence type="ECO:0000313" key="4">
    <source>
        <dbReference type="Proteomes" id="UP000519439"/>
    </source>
</evidence>
<dbReference type="AlphaFoldDB" id="A0A7W6IG79"/>
<feature type="region of interest" description="Disordered" evidence="1">
    <location>
        <begin position="49"/>
        <end position="75"/>
    </location>
</feature>
<keyword evidence="4" id="KW-1185">Reference proteome</keyword>
<dbReference type="PROSITE" id="PS51257">
    <property type="entry name" value="PROKAR_LIPOPROTEIN"/>
    <property type="match status" value="1"/>
</dbReference>
<evidence type="ECO:0000313" key="3">
    <source>
        <dbReference type="EMBL" id="MBB4040940.1"/>
    </source>
</evidence>
<reference evidence="3 4" key="1">
    <citation type="submission" date="2020-08" db="EMBL/GenBank/DDBJ databases">
        <title>Genomic Encyclopedia of Type Strains, Phase IV (KMG-IV): sequencing the most valuable type-strain genomes for metagenomic binning, comparative biology and taxonomic classification.</title>
        <authorList>
            <person name="Goeker M."/>
        </authorList>
    </citation>
    <scope>NUCLEOTIDE SEQUENCE [LARGE SCALE GENOMIC DNA]</scope>
    <source>
        <strain evidence="3 4">DSM 15743</strain>
    </source>
</reference>
<keyword evidence="2" id="KW-0732">Signal</keyword>
<sequence length="147" mass="14904">MLTKPLSLPRASALALAAAASIGLAGCNSNPVRDVATAVGAGPQMAATPEFVARSRPDSLDYMPIGTPVPERPTPARTAAEVKAAEAELDALRARNEAAGAEAAELGKTPPPEPIKLPVAAPSSTPANAPANKPQAARQKANSKRMP</sequence>
<accession>A0A7W6IG79</accession>
<feature type="signal peptide" evidence="2">
    <location>
        <begin position="1"/>
        <end position="25"/>
    </location>
</feature>